<name>A0A5E4ARU7_MARMO</name>
<dbReference type="Proteomes" id="UP000335636">
    <property type="component" value="Unassembled WGS sequence"/>
</dbReference>
<dbReference type="AlphaFoldDB" id="A0A5E4ARU7"/>
<keyword evidence="2" id="KW-1185">Reference proteome</keyword>
<sequence>MEPGLWHIPPHFDSLTGQKALPPRQPWLGASWGWRRRPCRAEPRHVLLPDFLVKPSDRKSSQYKLHLISA</sequence>
<protein>
    <submittedName>
        <fullName evidence="1">Uncharacterized protein</fullName>
    </submittedName>
</protein>
<accession>A0A5E4ARU7</accession>
<evidence type="ECO:0000313" key="2">
    <source>
        <dbReference type="Proteomes" id="UP000335636"/>
    </source>
</evidence>
<reference evidence="1" key="1">
    <citation type="submission" date="2019-04" db="EMBL/GenBank/DDBJ databases">
        <authorList>
            <person name="Alioto T."/>
            <person name="Alioto T."/>
        </authorList>
    </citation>
    <scope>NUCLEOTIDE SEQUENCE [LARGE SCALE GENOMIC DNA]</scope>
</reference>
<organism evidence="1 2">
    <name type="scientific">Marmota monax</name>
    <name type="common">Woodchuck</name>
    <dbReference type="NCBI Taxonomy" id="9995"/>
    <lineage>
        <taxon>Eukaryota</taxon>
        <taxon>Metazoa</taxon>
        <taxon>Chordata</taxon>
        <taxon>Craniata</taxon>
        <taxon>Vertebrata</taxon>
        <taxon>Euteleostomi</taxon>
        <taxon>Mammalia</taxon>
        <taxon>Eutheria</taxon>
        <taxon>Euarchontoglires</taxon>
        <taxon>Glires</taxon>
        <taxon>Rodentia</taxon>
        <taxon>Sciuromorpha</taxon>
        <taxon>Sciuridae</taxon>
        <taxon>Xerinae</taxon>
        <taxon>Marmotini</taxon>
        <taxon>Marmota</taxon>
    </lineage>
</organism>
<gene>
    <name evidence="1" type="ORF">MONAX_5E029856</name>
</gene>
<dbReference type="EMBL" id="CABDUW010000122">
    <property type="protein sequence ID" value="VTJ59451.1"/>
    <property type="molecule type" value="Genomic_DNA"/>
</dbReference>
<proteinExistence type="predicted"/>
<comment type="caution">
    <text evidence="1">The sequence shown here is derived from an EMBL/GenBank/DDBJ whole genome shotgun (WGS) entry which is preliminary data.</text>
</comment>
<evidence type="ECO:0000313" key="1">
    <source>
        <dbReference type="EMBL" id="VTJ59451.1"/>
    </source>
</evidence>